<dbReference type="Proteomes" id="UP000233100">
    <property type="component" value="Chromosome 17"/>
</dbReference>
<keyword evidence="2" id="KW-1185">Reference proteome</keyword>
<name>A0A7N9CNM4_MACFA</name>
<dbReference type="PANTHER" id="PTHR12138:SF133">
    <property type="entry name" value="SECRETED PROTEIN"/>
    <property type="match status" value="1"/>
</dbReference>
<proteinExistence type="predicted"/>
<reference evidence="1" key="2">
    <citation type="submission" date="2025-08" db="UniProtKB">
        <authorList>
            <consortium name="Ensembl"/>
        </authorList>
    </citation>
    <scope>IDENTIFICATION</scope>
</reference>
<dbReference type="PRINTS" id="PR02045">
    <property type="entry name" value="F138DOMAIN"/>
</dbReference>
<accession>A0A7N9CNM4</accession>
<evidence type="ECO:0000313" key="1">
    <source>
        <dbReference type="Ensembl" id="ENSMFAP00000051498.1"/>
    </source>
</evidence>
<organism evidence="1 2">
    <name type="scientific">Macaca fascicularis</name>
    <name type="common">Crab-eating macaque</name>
    <name type="synonym">Cynomolgus monkey</name>
    <dbReference type="NCBI Taxonomy" id="9541"/>
    <lineage>
        <taxon>Eukaryota</taxon>
        <taxon>Metazoa</taxon>
        <taxon>Chordata</taxon>
        <taxon>Craniata</taxon>
        <taxon>Vertebrata</taxon>
        <taxon>Euteleostomi</taxon>
        <taxon>Mammalia</taxon>
        <taxon>Eutheria</taxon>
        <taxon>Euarchontoglires</taxon>
        <taxon>Primates</taxon>
        <taxon>Haplorrhini</taxon>
        <taxon>Catarrhini</taxon>
        <taxon>Cercopithecidae</taxon>
        <taxon>Cercopithecinae</taxon>
        <taxon>Macaca</taxon>
    </lineage>
</organism>
<protein>
    <submittedName>
        <fullName evidence="1">Uncharacterized protein</fullName>
    </submittedName>
</protein>
<evidence type="ECO:0000313" key="2">
    <source>
        <dbReference type="Proteomes" id="UP000233100"/>
    </source>
</evidence>
<dbReference type="GeneTree" id="ENSGT01150000286943"/>
<reference evidence="1" key="3">
    <citation type="submission" date="2025-09" db="UniProtKB">
        <authorList>
            <consortium name="Ensembl"/>
        </authorList>
    </citation>
    <scope>IDENTIFICATION</scope>
</reference>
<dbReference type="AlphaFoldDB" id="A0A7N9CNM4"/>
<dbReference type="Ensembl" id="ENSMFAT00000080761.1">
    <property type="protein sequence ID" value="ENSMFAP00000051498.1"/>
    <property type="gene ID" value="ENSMFAG00000053488.1"/>
</dbReference>
<reference evidence="1 2" key="1">
    <citation type="submission" date="2013-03" db="EMBL/GenBank/DDBJ databases">
        <authorList>
            <person name="Warren W."/>
            <person name="Wilson R.K."/>
        </authorList>
    </citation>
    <scope>NUCLEOTIDE SEQUENCE</scope>
</reference>
<sequence>GWCQSEAHLEQLELLEDRGSAVLPVSALTSWERGSGAISAHCKLGLPDSSDSPASASQVAGTTGIRHHAQVIFVFLIETGFHHVGQAGLELLTSDDPPASASHSAGIAGLSHRAQPDWLLGNHSFTHPRNISISGLFTSHLYSPSQVSLHCFVCSPGRAGFVDFVARRCLLQHFPKKGSRNAFPSLRPLWHPEGGAHGLRVSLPSPQVPCLLLLCATEEKSDVSPAPLLLPFICSLLLQLLELFSSG</sequence>
<dbReference type="PANTHER" id="PTHR12138">
    <property type="entry name" value="PRIMATE-EXPANDED PROTEIN FAMILY"/>
    <property type="match status" value="1"/>
</dbReference>